<dbReference type="Gene3D" id="3.30.2410.10">
    <property type="entry name" value="Hect, E3 ligase catalytic domain"/>
    <property type="match status" value="1"/>
</dbReference>
<evidence type="ECO:0000313" key="9">
    <source>
        <dbReference type="Proteomes" id="UP001370758"/>
    </source>
</evidence>
<dbReference type="EC" id="2.3.2.26" evidence="2"/>
<dbReference type="InterPro" id="IPR035983">
    <property type="entry name" value="Hect_E3_ubiquitin_ligase"/>
</dbReference>
<organism evidence="8 9">
    <name type="scientific">Arthrobotrys musiformis</name>
    <dbReference type="NCBI Taxonomy" id="47236"/>
    <lineage>
        <taxon>Eukaryota</taxon>
        <taxon>Fungi</taxon>
        <taxon>Dikarya</taxon>
        <taxon>Ascomycota</taxon>
        <taxon>Pezizomycotina</taxon>
        <taxon>Orbiliomycetes</taxon>
        <taxon>Orbiliales</taxon>
        <taxon>Orbiliaceae</taxon>
        <taxon>Arthrobotrys</taxon>
    </lineage>
</organism>
<gene>
    <name evidence="8" type="ORF">TWF481_001542</name>
</gene>
<feature type="domain" description="HECT" evidence="7">
    <location>
        <begin position="792"/>
        <end position="1175"/>
    </location>
</feature>
<dbReference type="PROSITE" id="PS50237">
    <property type="entry name" value="HECT"/>
    <property type="match status" value="1"/>
</dbReference>
<dbReference type="PANTHER" id="PTHR45700">
    <property type="entry name" value="UBIQUITIN-PROTEIN LIGASE E3C"/>
    <property type="match status" value="1"/>
</dbReference>
<accession>A0AAV9VZM4</accession>
<dbReference type="GO" id="GO:0061630">
    <property type="term" value="F:ubiquitin protein ligase activity"/>
    <property type="evidence" value="ECO:0007669"/>
    <property type="project" value="UniProtKB-EC"/>
</dbReference>
<dbReference type="EMBL" id="JAVHJL010000010">
    <property type="protein sequence ID" value="KAK6496540.1"/>
    <property type="molecule type" value="Genomic_DNA"/>
</dbReference>
<dbReference type="SUPFAM" id="SSF56204">
    <property type="entry name" value="Hect, E3 ligase catalytic domain"/>
    <property type="match status" value="1"/>
</dbReference>
<dbReference type="Pfam" id="PF00632">
    <property type="entry name" value="HECT"/>
    <property type="match status" value="1"/>
</dbReference>
<comment type="catalytic activity">
    <reaction evidence="1">
        <text>S-ubiquitinyl-[E2 ubiquitin-conjugating enzyme]-L-cysteine + [acceptor protein]-L-lysine = [E2 ubiquitin-conjugating enzyme]-L-cysteine + N(6)-ubiquitinyl-[acceptor protein]-L-lysine.</text>
        <dbReference type="EC" id="2.3.2.26"/>
    </reaction>
</comment>
<dbReference type="AlphaFoldDB" id="A0AAV9VZM4"/>
<keyword evidence="9" id="KW-1185">Reference proteome</keyword>
<protein>
    <recommendedName>
        <fullName evidence="2">HECT-type E3 ubiquitin transferase</fullName>
        <ecNumber evidence="2">2.3.2.26</ecNumber>
    </recommendedName>
</protein>
<proteinExistence type="predicted"/>
<dbReference type="Proteomes" id="UP001370758">
    <property type="component" value="Unassembled WGS sequence"/>
</dbReference>
<comment type="caution">
    <text evidence="8">The sequence shown here is derived from an EMBL/GenBank/DDBJ whole genome shotgun (WGS) entry which is preliminary data.</text>
</comment>
<dbReference type="InterPro" id="IPR000569">
    <property type="entry name" value="HECT_dom"/>
</dbReference>
<keyword evidence="3" id="KW-0808">Transferase</keyword>
<dbReference type="FunFam" id="3.30.2410.10:FF:000011">
    <property type="entry name" value="Putative Ubiquitin-protein ligase E3C"/>
    <property type="match status" value="1"/>
</dbReference>
<feature type="active site" description="Glycyl thioester intermediate" evidence="5">
    <location>
        <position position="1143"/>
    </location>
</feature>
<feature type="region of interest" description="Disordered" evidence="6">
    <location>
        <begin position="1"/>
        <end position="33"/>
    </location>
</feature>
<dbReference type="GO" id="GO:0006511">
    <property type="term" value="P:ubiquitin-dependent protein catabolic process"/>
    <property type="evidence" value="ECO:0007669"/>
    <property type="project" value="TreeGrafter"/>
</dbReference>
<evidence type="ECO:0000256" key="6">
    <source>
        <dbReference type="SAM" id="MobiDB-lite"/>
    </source>
</evidence>
<keyword evidence="4 5" id="KW-0833">Ubl conjugation pathway</keyword>
<dbReference type="Gene3D" id="3.90.1750.10">
    <property type="entry name" value="Hect, E3 ligase catalytic domains"/>
    <property type="match status" value="1"/>
</dbReference>
<evidence type="ECO:0000256" key="2">
    <source>
        <dbReference type="ARBA" id="ARBA00012485"/>
    </source>
</evidence>
<feature type="region of interest" description="Disordered" evidence="6">
    <location>
        <begin position="658"/>
        <end position="693"/>
    </location>
</feature>
<evidence type="ECO:0000256" key="1">
    <source>
        <dbReference type="ARBA" id="ARBA00000885"/>
    </source>
</evidence>
<dbReference type="Gene3D" id="3.30.2160.10">
    <property type="entry name" value="Hect, E3 ligase catalytic domain"/>
    <property type="match status" value="1"/>
</dbReference>
<evidence type="ECO:0000259" key="7">
    <source>
        <dbReference type="PROSITE" id="PS50237"/>
    </source>
</evidence>
<sequence length="1175" mass="133185">MKHFPGSTKRQRNVNLSGKSKTPSSLVIAREERARREQERQRLAATIKIQTIYRGYATRRSVRRGRRADWDEFVGFPAALSSAAYSDDDLALLLSFCDPTHMEDVRRLIFMISVFHPNDEPSSSIGSVLARNGRSRFLFIRLSRTLLAALSYISIHHAATQAQAQTLHILSFLSCTVAYLPDQADAAYFNTLKLIIDHGLISRLSTVSPPEARTAALTIILRSIILPLQSTIEANRKSVYANFVQIVLATAFLDANLFAAIPISTFRKLIDVHQLLEAARELRTDRLARGNALWLLSYLVAFAYDTRLPVSPTHVDLEDQISSHPLYKQVRFPERLDPRAVFGSLVATLNPILDLYGRDMWDQMATSKKPPVSPSTIQADLFLGGEEYHKPPEFIKQQLEKLLETEFISNLTDVITQDRPPLRPSQQAENTYSTAQNFTLHLLLYFPFLRRKLHNRLFLARSWNGMSLLAALYHQIEGTQTFRNGTLSSREILDGLKLTYRKTAGVDIRPSDWTAIFLFLDLHCFSSIVMDDEEFFAFGGNSLELNQLQELVGFLKNLAFILYFEASEIESQTSDEPFVQLPARLRSNSRFGTRPDIAGVYGVTLPWVRGLTIRILRSLHRRDSRQRFLPDGFWLMKEINTEGTTHLIAEEEARQQELEQFSVPGDSDSDSGSGSDSDDISQTLPARRHGNFDKRDERTTRYNYLATITPRLAVIQNLPFLIPFRTRVSIFRDFVRLDQARRGSGDREVWRLSQPNHFQDHPGGKAKHHGMIHRDRIFEDAYDKFYTLGDGLKEPIQITFVDSFGAEEPGIDGGGILKEFLSSIVQESSRTDLAKGIPFFAETDDHMLYPNPVILDQMLWDSSKPMNSNTLNPTTPDTREAGDLLRRFEFLGRIIGKCMYEGILVEVVFADFFLLKWSKVMLGNDDVGLGVDDLKSLDRSLWRGLQALKHYDERTIEELDLTFAVENNFQMADPQAPSGLSPKIIVVDLKPNGSQTPVKPSNRLEYIHLVSRYKLAVQGKQQTNAFLKGLSSIISPRWLSMFNQSELQTLVGGNESPLDIDDLRENTVYGGIYTMGDDQQEHETIKMFWRVMERLQESDKRAVLKFVTSVSRAPLLGFSSLNPRFSIRDAGSDSTRLPSTSTCVNLLKLPRYPSETILEEKLLYAANAGAGFDLS</sequence>
<dbReference type="PROSITE" id="PS50096">
    <property type="entry name" value="IQ"/>
    <property type="match status" value="1"/>
</dbReference>
<dbReference type="InterPro" id="IPR044611">
    <property type="entry name" value="E3A/B/C-like"/>
</dbReference>
<evidence type="ECO:0000256" key="4">
    <source>
        <dbReference type="ARBA" id="ARBA00022786"/>
    </source>
</evidence>
<evidence type="ECO:0000256" key="3">
    <source>
        <dbReference type="ARBA" id="ARBA00022679"/>
    </source>
</evidence>
<evidence type="ECO:0000313" key="8">
    <source>
        <dbReference type="EMBL" id="KAK6496540.1"/>
    </source>
</evidence>
<feature type="compositionally biased region" description="Polar residues" evidence="6">
    <location>
        <begin position="13"/>
        <end position="25"/>
    </location>
</feature>
<dbReference type="CDD" id="cd00078">
    <property type="entry name" value="HECTc"/>
    <property type="match status" value="1"/>
</dbReference>
<dbReference type="GO" id="GO:0000209">
    <property type="term" value="P:protein polyubiquitination"/>
    <property type="evidence" value="ECO:0007669"/>
    <property type="project" value="InterPro"/>
</dbReference>
<dbReference type="SMART" id="SM00119">
    <property type="entry name" value="HECTc"/>
    <property type="match status" value="1"/>
</dbReference>
<evidence type="ECO:0000256" key="5">
    <source>
        <dbReference type="PROSITE-ProRule" id="PRU00104"/>
    </source>
</evidence>
<dbReference type="PANTHER" id="PTHR45700:SF2">
    <property type="entry name" value="UBIQUITIN-PROTEIN LIGASE E3C"/>
    <property type="match status" value="1"/>
</dbReference>
<name>A0AAV9VZM4_9PEZI</name>
<reference evidence="8 9" key="1">
    <citation type="submission" date="2023-08" db="EMBL/GenBank/DDBJ databases">
        <authorList>
            <person name="Palmer J.M."/>
        </authorList>
    </citation>
    <scope>NUCLEOTIDE SEQUENCE [LARGE SCALE GENOMIC DNA]</scope>
    <source>
        <strain evidence="8 9">TWF481</strain>
    </source>
</reference>